<dbReference type="Pfam" id="PF01168">
    <property type="entry name" value="Ala_racemase_N"/>
    <property type="match status" value="1"/>
</dbReference>
<dbReference type="GO" id="GO:0008721">
    <property type="term" value="F:D-serine ammonia-lyase activity"/>
    <property type="evidence" value="ECO:0007669"/>
    <property type="project" value="TreeGrafter"/>
</dbReference>
<dbReference type="PANTHER" id="PTHR28004">
    <property type="entry name" value="ZGC:162816-RELATED"/>
    <property type="match status" value="1"/>
</dbReference>
<organism evidence="2 3">
    <name type="scientific">Williamsia marianensis</name>
    <dbReference type="NCBI Taxonomy" id="85044"/>
    <lineage>
        <taxon>Bacteria</taxon>
        <taxon>Bacillati</taxon>
        <taxon>Actinomycetota</taxon>
        <taxon>Actinomycetes</taxon>
        <taxon>Mycobacteriales</taxon>
        <taxon>Nocardiaceae</taxon>
        <taxon>Williamsia</taxon>
    </lineage>
</organism>
<dbReference type="RefSeq" id="WP_245969073.1">
    <property type="nucleotide sequence ID" value="NZ_CBCRXS010000008.1"/>
</dbReference>
<name>A0A495K7H9_WILMA</name>
<feature type="domain" description="Alanine racemase N-terminal" evidence="1">
    <location>
        <begin position="46"/>
        <end position="245"/>
    </location>
</feature>
<proteinExistence type="predicted"/>
<sequence length="419" mass="44864">MTELGLDGAVMRPEWPWAAEPERYWRAIDQAVRDHGAPDGPVAVLELTALRHNVADLRARAGGVPIRIASKSLRVRSVISEILATDGFAGVLAYDVAEAHWLATEAAVTDVLVGYPTANAHAIAKLSTDPVAAERVTLLVDSVDHLDLIARAVPPGAADVRVAIDVDASYSSRLLVHIGVRRSPIRTAAQAKRLAHEVAVRPGVRLVGVMSYEAQVAGVGDAIPRKRLRNKMITEMQRRSMAELIDRRGRVVDALRTIADLEFVNAGGTGSIEVTATDPSITDIAAGSGFFGGHLFDNYAYFKPAPAMSFGLSVVRVPARGIVTCLGGGWVASGPPARDRLPLPVWPAGLDYLPREAAGEVQTPLTGKAAQQMRVGDRVWMRHTKSGELSEHVNSILVVDGGRVVGELPTYRGEGKCFL</sequence>
<dbReference type="InterPro" id="IPR001608">
    <property type="entry name" value="Ala_racemase_N"/>
</dbReference>
<dbReference type="GO" id="GO:0036088">
    <property type="term" value="P:D-serine catabolic process"/>
    <property type="evidence" value="ECO:0007669"/>
    <property type="project" value="TreeGrafter"/>
</dbReference>
<dbReference type="PANTHER" id="PTHR28004:SF2">
    <property type="entry name" value="D-SERINE DEHYDRATASE"/>
    <property type="match status" value="1"/>
</dbReference>
<evidence type="ECO:0000259" key="1">
    <source>
        <dbReference type="Pfam" id="PF01168"/>
    </source>
</evidence>
<evidence type="ECO:0000313" key="3">
    <source>
        <dbReference type="Proteomes" id="UP000274762"/>
    </source>
</evidence>
<protein>
    <submittedName>
        <fullName evidence="2">D-serine deaminase-like pyridoxal phosphate-dependent protein</fullName>
    </submittedName>
</protein>
<comment type="caution">
    <text evidence="2">The sequence shown here is derived from an EMBL/GenBank/DDBJ whole genome shotgun (WGS) entry which is preliminary data.</text>
</comment>
<dbReference type="EMBL" id="RBKV01000001">
    <property type="protein sequence ID" value="RKR96342.1"/>
    <property type="molecule type" value="Genomic_DNA"/>
</dbReference>
<accession>A0A495K7H9</accession>
<dbReference type="Gene3D" id="3.20.20.10">
    <property type="entry name" value="Alanine racemase"/>
    <property type="match status" value="1"/>
</dbReference>
<evidence type="ECO:0000313" key="2">
    <source>
        <dbReference type="EMBL" id="RKR96342.1"/>
    </source>
</evidence>
<gene>
    <name evidence="2" type="ORF">DFJ75_3189</name>
</gene>
<dbReference type="InterPro" id="IPR051466">
    <property type="entry name" value="D-amino_acid_metab_enzyme"/>
</dbReference>
<dbReference type="SUPFAM" id="SSF51419">
    <property type="entry name" value="PLP-binding barrel"/>
    <property type="match status" value="1"/>
</dbReference>
<dbReference type="AlphaFoldDB" id="A0A495K7H9"/>
<dbReference type="Proteomes" id="UP000274762">
    <property type="component" value="Unassembled WGS sequence"/>
</dbReference>
<reference evidence="2 3" key="1">
    <citation type="submission" date="2018-10" db="EMBL/GenBank/DDBJ databases">
        <title>Sequencing the genomes of 1000 actinobacteria strains.</title>
        <authorList>
            <person name="Klenk H.-P."/>
        </authorList>
    </citation>
    <scope>NUCLEOTIDE SEQUENCE [LARGE SCALE GENOMIC DNA]</scope>
    <source>
        <strain evidence="2 3">DSM 44343</strain>
    </source>
</reference>
<dbReference type="InterPro" id="IPR029066">
    <property type="entry name" value="PLP-binding_barrel"/>
</dbReference>